<dbReference type="Gene3D" id="1.20.1560.10">
    <property type="entry name" value="ABC transporter type 1, transmembrane domain"/>
    <property type="match status" value="1"/>
</dbReference>
<dbReference type="InterPro" id="IPR011917">
    <property type="entry name" value="ABC_transpr_lipidA"/>
</dbReference>
<dbReference type="PANTHER" id="PTHR24221:SF632">
    <property type="entry name" value="ATP-DEPENDENT LIPID A-CORE FLIPPASE"/>
    <property type="match status" value="1"/>
</dbReference>
<evidence type="ECO:0000256" key="7">
    <source>
        <dbReference type="ARBA" id="ARBA00022967"/>
    </source>
</evidence>
<comment type="subcellular location">
    <subcellularLocation>
        <location evidence="1">Cell membrane</location>
        <topology evidence="1">Multi-pass membrane protein</topology>
    </subcellularLocation>
</comment>
<keyword evidence="2" id="KW-0813">Transport</keyword>
<evidence type="ECO:0000313" key="14">
    <source>
        <dbReference type="EMBL" id="MBB4246628.1"/>
    </source>
</evidence>
<dbReference type="InterPro" id="IPR039421">
    <property type="entry name" value="Type_1_exporter"/>
</dbReference>
<feature type="transmembrane region" description="Helical" evidence="11">
    <location>
        <begin position="113"/>
        <end position="136"/>
    </location>
</feature>
<feature type="domain" description="ABC transmembrane type-1" evidence="13">
    <location>
        <begin position="1"/>
        <end position="264"/>
    </location>
</feature>
<evidence type="ECO:0000259" key="12">
    <source>
        <dbReference type="PROSITE" id="PS50893"/>
    </source>
</evidence>
<evidence type="ECO:0000256" key="6">
    <source>
        <dbReference type="ARBA" id="ARBA00022840"/>
    </source>
</evidence>
<evidence type="ECO:0000256" key="1">
    <source>
        <dbReference type="ARBA" id="ARBA00004651"/>
    </source>
</evidence>
<dbReference type="GO" id="GO:0005524">
    <property type="term" value="F:ATP binding"/>
    <property type="evidence" value="ECO:0007669"/>
    <property type="project" value="UniProtKB-KW"/>
</dbReference>
<keyword evidence="3" id="KW-1003">Cell membrane</keyword>
<name>A0A840G7D9_RHOTE</name>
<evidence type="ECO:0000256" key="4">
    <source>
        <dbReference type="ARBA" id="ARBA00022692"/>
    </source>
</evidence>
<evidence type="ECO:0000256" key="10">
    <source>
        <dbReference type="ARBA" id="ARBA00023136"/>
    </source>
</evidence>
<keyword evidence="10 11" id="KW-0472">Membrane</keyword>
<dbReference type="EMBL" id="JACIGE010000002">
    <property type="protein sequence ID" value="MBB4246628.1"/>
    <property type="molecule type" value="Genomic_DNA"/>
</dbReference>
<dbReference type="Pfam" id="PF00005">
    <property type="entry name" value="ABC_tran"/>
    <property type="match status" value="1"/>
</dbReference>
<feature type="transmembrane region" description="Helical" evidence="11">
    <location>
        <begin position="198"/>
        <end position="223"/>
    </location>
</feature>
<dbReference type="PROSITE" id="PS00211">
    <property type="entry name" value="ABC_TRANSPORTER_1"/>
    <property type="match status" value="1"/>
</dbReference>
<protein>
    <submittedName>
        <fullName evidence="14">Subfamily B ATP-binding cassette protein MsbA</fullName>
        <ecNumber evidence="14">3.6.3.-</ecNumber>
    </submittedName>
</protein>
<keyword evidence="5" id="KW-0547">Nucleotide-binding</keyword>
<keyword evidence="15" id="KW-1185">Reference proteome</keyword>
<keyword evidence="8 11" id="KW-1133">Transmembrane helix</keyword>
<evidence type="ECO:0000313" key="15">
    <source>
        <dbReference type="Proteomes" id="UP000587070"/>
    </source>
</evidence>
<evidence type="ECO:0000256" key="8">
    <source>
        <dbReference type="ARBA" id="ARBA00022989"/>
    </source>
</evidence>
<keyword evidence="4 11" id="KW-0812">Transmembrane</keyword>
<accession>A0A840G7D9</accession>
<keyword evidence="14" id="KW-0378">Hydrolase</keyword>
<evidence type="ECO:0000259" key="13">
    <source>
        <dbReference type="PROSITE" id="PS50929"/>
    </source>
</evidence>
<evidence type="ECO:0000256" key="5">
    <source>
        <dbReference type="ARBA" id="ARBA00022741"/>
    </source>
</evidence>
<dbReference type="PANTHER" id="PTHR24221">
    <property type="entry name" value="ATP-BINDING CASSETTE SUB-FAMILY B"/>
    <property type="match status" value="1"/>
</dbReference>
<keyword evidence="9" id="KW-0445">Lipid transport</keyword>
<dbReference type="NCBIfam" id="TIGR02203">
    <property type="entry name" value="MsbA_lipidA"/>
    <property type="match status" value="1"/>
</dbReference>
<dbReference type="InterPro" id="IPR003593">
    <property type="entry name" value="AAA+_ATPase"/>
</dbReference>
<feature type="transmembrane region" description="Helical" evidence="11">
    <location>
        <begin position="235"/>
        <end position="252"/>
    </location>
</feature>
<dbReference type="InterPro" id="IPR036640">
    <property type="entry name" value="ABC1_TM_sf"/>
</dbReference>
<dbReference type="PROSITE" id="PS50929">
    <property type="entry name" value="ABC_TM1F"/>
    <property type="match status" value="1"/>
</dbReference>
<dbReference type="GO" id="GO:0016887">
    <property type="term" value="F:ATP hydrolysis activity"/>
    <property type="evidence" value="ECO:0007669"/>
    <property type="project" value="InterPro"/>
</dbReference>
<dbReference type="EC" id="3.6.3.-" evidence="14"/>
<evidence type="ECO:0000256" key="9">
    <source>
        <dbReference type="ARBA" id="ARBA00023055"/>
    </source>
</evidence>
<dbReference type="Proteomes" id="UP000587070">
    <property type="component" value="Unassembled WGS sequence"/>
</dbReference>
<reference evidence="14 15" key="1">
    <citation type="submission" date="2020-08" db="EMBL/GenBank/DDBJ databases">
        <title>Genome sequencing of Purple Non-Sulfur Bacteria from various extreme environments.</title>
        <authorList>
            <person name="Mayer M."/>
        </authorList>
    </citation>
    <scope>NUCLEOTIDE SEQUENCE [LARGE SCALE GENOMIC DNA]</scope>
    <source>
        <strain evidence="14 15">2761</strain>
    </source>
</reference>
<dbReference type="GO" id="GO:0005886">
    <property type="term" value="C:plasma membrane"/>
    <property type="evidence" value="ECO:0007669"/>
    <property type="project" value="UniProtKB-SubCell"/>
</dbReference>
<dbReference type="FunFam" id="3.40.50.300:FF:000140">
    <property type="entry name" value="Lipid A export ATP-binding/permease protein MsbA"/>
    <property type="match status" value="1"/>
</dbReference>
<feature type="domain" description="ABC transporter" evidence="12">
    <location>
        <begin position="296"/>
        <end position="532"/>
    </location>
</feature>
<dbReference type="CDD" id="cd18552">
    <property type="entry name" value="ABC_6TM_MsbA_like"/>
    <property type="match status" value="1"/>
</dbReference>
<dbReference type="GO" id="GO:0140359">
    <property type="term" value="F:ABC-type transporter activity"/>
    <property type="evidence" value="ECO:0007669"/>
    <property type="project" value="InterPro"/>
</dbReference>
<dbReference type="InterPro" id="IPR003439">
    <property type="entry name" value="ABC_transporter-like_ATP-bd"/>
</dbReference>
<evidence type="ECO:0000256" key="2">
    <source>
        <dbReference type="ARBA" id="ARBA00022448"/>
    </source>
</evidence>
<keyword evidence="7" id="KW-1278">Translocase</keyword>
<dbReference type="InterPro" id="IPR017871">
    <property type="entry name" value="ABC_transporter-like_CS"/>
</dbReference>
<evidence type="ECO:0000256" key="11">
    <source>
        <dbReference type="SAM" id="Phobius"/>
    </source>
</evidence>
<feature type="transmembrane region" description="Helical" evidence="11">
    <location>
        <begin position="20"/>
        <end position="46"/>
    </location>
</feature>
<dbReference type="PROSITE" id="PS50893">
    <property type="entry name" value="ABC_TRANSPORTER_2"/>
    <property type="match status" value="1"/>
</dbReference>
<dbReference type="SMART" id="SM00382">
    <property type="entry name" value="AAA"/>
    <property type="match status" value="1"/>
</dbReference>
<sequence length="538" mass="58265">MKNMLDNGFTTAKESWDWLLYPAAIVGVFIARAALGFCGDYAMAWVSNNVIAELRQEMIARIVQLPVGYYGDHVSGRLMSRVAYDVNGVANAATGALTTLVKDSLSVIGLLCWLLYLNWQLTLVAFAMVPFIAVAVKGFSGRLRRVSRGIQASQGTITQVLQEAIEGHKVVKIFGGQQYECDRFRRSVQEQRRLNMRVAIAAGAQGPIVQFFAAIALATIMAIALRQVGNDQTTVGGFVSFITAMLMLLAPVKRLTDVNAPIQKGLAAAESVFSVLDEKPEPDNGTVTLGRARGRVEFSEVSFTYPGAERRALDQLSFSVEPGESVALVGQSGSGKTTIANLLPRFYSIDTGSIRIDGHAIADIRLDSLRDNIALVSQDVVLFNDTIAANIAYGSKQGASIEEIRSAALAAHALEFIEMLPEGLNTQIGEKGVKLSGGQRQRLAIARAILKDAPILILDEATSALDTESERHVQAALETLMQGRTTIVIAHRLSTIESADRIIVLKRGQVIEAGTHGELLDRKGAYFQLHHLQFAEGN</sequence>
<dbReference type="Gene3D" id="3.40.50.300">
    <property type="entry name" value="P-loop containing nucleotide triphosphate hydrolases"/>
    <property type="match status" value="1"/>
</dbReference>
<gene>
    <name evidence="14" type="ORF">GGD90_000985</name>
</gene>
<dbReference type="InterPro" id="IPR027417">
    <property type="entry name" value="P-loop_NTPase"/>
</dbReference>
<dbReference type="InterPro" id="IPR011527">
    <property type="entry name" value="ABC1_TM_dom"/>
</dbReference>
<dbReference type="Pfam" id="PF00664">
    <property type="entry name" value="ABC_membrane"/>
    <property type="match status" value="1"/>
</dbReference>
<proteinExistence type="predicted"/>
<dbReference type="SUPFAM" id="SSF90123">
    <property type="entry name" value="ABC transporter transmembrane region"/>
    <property type="match status" value="1"/>
</dbReference>
<evidence type="ECO:0000256" key="3">
    <source>
        <dbReference type="ARBA" id="ARBA00022475"/>
    </source>
</evidence>
<dbReference type="SUPFAM" id="SSF52540">
    <property type="entry name" value="P-loop containing nucleoside triphosphate hydrolases"/>
    <property type="match status" value="1"/>
</dbReference>
<organism evidence="14 15">
    <name type="scientific">Rhodocyclus tenuis</name>
    <name type="common">Rhodospirillum tenue</name>
    <dbReference type="NCBI Taxonomy" id="1066"/>
    <lineage>
        <taxon>Bacteria</taxon>
        <taxon>Pseudomonadati</taxon>
        <taxon>Pseudomonadota</taxon>
        <taxon>Betaproteobacteria</taxon>
        <taxon>Rhodocyclales</taxon>
        <taxon>Rhodocyclaceae</taxon>
        <taxon>Rhodocyclus</taxon>
    </lineage>
</organism>
<comment type="caution">
    <text evidence="14">The sequence shown here is derived from an EMBL/GenBank/DDBJ whole genome shotgun (WGS) entry which is preliminary data.</text>
</comment>
<dbReference type="AlphaFoldDB" id="A0A840G7D9"/>
<dbReference type="GO" id="GO:0034040">
    <property type="term" value="F:ATPase-coupled lipid transmembrane transporter activity"/>
    <property type="evidence" value="ECO:0007669"/>
    <property type="project" value="InterPro"/>
</dbReference>
<keyword evidence="6 14" id="KW-0067">ATP-binding</keyword>